<proteinExistence type="predicted"/>
<dbReference type="SUPFAM" id="SSF141868">
    <property type="entry name" value="EAL domain-like"/>
    <property type="match status" value="1"/>
</dbReference>
<name>A0A0P1GH29_9RHOB</name>
<accession>A0A0P1GH29</accession>
<evidence type="ECO:0000259" key="1">
    <source>
        <dbReference type="PROSITE" id="PS50883"/>
    </source>
</evidence>
<dbReference type="InterPro" id="IPR050706">
    <property type="entry name" value="Cyclic-di-GMP_PDE-like"/>
</dbReference>
<dbReference type="EMBL" id="CYSE01000006">
    <property type="protein sequence ID" value="CUH80931.1"/>
    <property type="molecule type" value="Genomic_DNA"/>
</dbReference>
<feature type="domain" description="EAL" evidence="1">
    <location>
        <begin position="76"/>
        <end position="317"/>
    </location>
</feature>
<dbReference type="InterPro" id="IPR035919">
    <property type="entry name" value="EAL_sf"/>
</dbReference>
<protein>
    <submittedName>
        <fullName evidence="2">Putative membrane protein YjcC</fullName>
    </submittedName>
</protein>
<dbReference type="STRING" id="441103.TRN7648_03242"/>
<reference evidence="2 3" key="1">
    <citation type="submission" date="2015-09" db="EMBL/GenBank/DDBJ databases">
        <authorList>
            <consortium name="Swine Surveillance"/>
        </authorList>
    </citation>
    <scope>NUCLEOTIDE SEQUENCE [LARGE SCALE GENOMIC DNA]</scope>
    <source>
        <strain evidence="2 3">CECT 7648</strain>
    </source>
</reference>
<dbReference type="CDD" id="cd01948">
    <property type="entry name" value="EAL"/>
    <property type="match status" value="1"/>
</dbReference>
<dbReference type="PROSITE" id="PS50883">
    <property type="entry name" value="EAL"/>
    <property type="match status" value="1"/>
</dbReference>
<dbReference type="AlphaFoldDB" id="A0A0P1GH29"/>
<dbReference type="GO" id="GO:0071111">
    <property type="term" value="F:cyclic-guanylate-specific phosphodiesterase activity"/>
    <property type="evidence" value="ECO:0007669"/>
    <property type="project" value="InterPro"/>
</dbReference>
<dbReference type="SUPFAM" id="SSF55781">
    <property type="entry name" value="GAF domain-like"/>
    <property type="match status" value="1"/>
</dbReference>
<dbReference type="InterPro" id="IPR029016">
    <property type="entry name" value="GAF-like_dom_sf"/>
</dbReference>
<dbReference type="Gene3D" id="3.20.20.450">
    <property type="entry name" value="EAL domain"/>
    <property type="match status" value="1"/>
</dbReference>
<evidence type="ECO:0000313" key="3">
    <source>
        <dbReference type="Proteomes" id="UP000054935"/>
    </source>
</evidence>
<dbReference type="PANTHER" id="PTHR33121:SF76">
    <property type="entry name" value="SIGNALING PROTEIN"/>
    <property type="match status" value="1"/>
</dbReference>
<dbReference type="Gene3D" id="3.30.450.40">
    <property type="match status" value="1"/>
</dbReference>
<evidence type="ECO:0000313" key="2">
    <source>
        <dbReference type="EMBL" id="CUH80931.1"/>
    </source>
</evidence>
<dbReference type="PANTHER" id="PTHR33121">
    <property type="entry name" value="CYCLIC DI-GMP PHOSPHODIESTERASE PDEF"/>
    <property type="match status" value="1"/>
</dbReference>
<dbReference type="InterPro" id="IPR001633">
    <property type="entry name" value="EAL_dom"/>
</dbReference>
<organism evidence="2 3">
    <name type="scientific">Tropicibacter naphthalenivorans</name>
    <dbReference type="NCBI Taxonomy" id="441103"/>
    <lineage>
        <taxon>Bacteria</taxon>
        <taxon>Pseudomonadati</taxon>
        <taxon>Pseudomonadota</taxon>
        <taxon>Alphaproteobacteria</taxon>
        <taxon>Rhodobacterales</taxon>
        <taxon>Roseobacteraceae</taxon>
        <taxon>Tropicibacter</taxon>
    </lineage>
</organism>
<dbReference type="Pfam" id="PF00563">
    <property type="entry name" value="EAL"/>
    <property type="match status" value="1"/>
</dbReference>
<keyword evidence="3" id="KW-1185">Reference proteome</keyword>
<gene>
    <name evidence="2" type="primary">yjcC</name>
    <name evidence="2" type="ORF">TRN7648_03242</name>
</gene>
<sequence>MTDARTEPSVADNPETLDLPIGAHVSFPIILSTGVTWGMLCAFSRQPRQDLTDRDVAMFGIYADMLSRDIEVQVIEGGSAEELELRIDKLIRTDLDIHLQPILSLPGAIPQGYEALTRFPAELGSVETIFRRAKYDDRIVTLEEAVARKTAAIPMQMGDGFFVSVNASVTSIETLDFESIFPPHVRHRIVLEITEHERVPDYAAFLSVLTRLRAQGFRIAIDDVGAGYSSLRHVIQLKPDFLKLDRSLVIGLLASREQRGLVKALAEMVQSHGGVVIAEGVENPKKVVMLERLGVTMAQGYLFARPMPAAKVLAADG</sequence>
<dbReference type="SMART" id="SM00052">
    <property type="entry name" value="EAL"/>
    <property type="match status" value="1"/>
</dbReference>
<dbReference type="OrthoDB" id="9814202at2"/>
<dbReference type="Proteomes" id="UP000054935">
    <property type="component" value="Unassembled WGS sequence"/>
</dbReference>